<dbReference type="InterPro" id="IPR001466">
    <property type="entry name" value="Beta-lactam-related"/>
</dbReference>
<sequence length="356" mass="40565">MNLFFTLFRIFFLVLFISCNNYGQQKDDFSAKIDSLLQLTNPRSFNGVVLIKQNGKIKYAKAHGYSDFNKKTELKIADKFSTMSLAKQITATLILQEVEKGTINLETPIRNYLPDFKYSWADTITVHQLLNNTSGLSSEDINKPLKFIPGTAFNYSNIGYYVAGQVLEKQSHKTYEELVTALFKKCGMTDSYYPNETNSKFLTKGRSIKKDGSTKQNEQLSFDIRNFFGSHLIVSVPDLAKWNECLHADKLLKPATYKKMISYSITNTHPLFGGKPIGYGYGLRVNDKTNIMEIGHTGFHPDEGFTAVNLYYPKTKTSVIVMENQAYEDFSIAYYFEQGIRKIIRESNLLNSNSNL</sequence>
<accession>A0AAT9H687</accession>
<evidence type="ECO:0000259" key="1">
    <source>
        <dbReference type="Pfam" id="PF00144"/>
    </source>
</evidence>
<dbReference type="AlphaFoldDB" id="A0AAT9H687"/>
<dbReference type="SUPFAM" id="SSF56601">
    <property type="entry name" value="beta-lactamase/transpeptidase-like"/>
    <property type="match status" value="1"/>
</dbReference>
<dbReference type="PANTHER" id="PTHR46825:SF9">
    <property type="entry name" value="BETA-LACTAMASE-RELATED DOMAIN-CONTAINING PROTEIN"/>
    <property type="match status" value="1"/>
</dbReference>
<keyword evidence="2" id="KW-0378">Hydrolase</keyword>
<proteinExistence type="predicted"/>
<dbReference type="InterPro" id="IPR012338">
    <property type="entry name" value="Beta-lactam/transpept-like"/>
</dbReference>
<dbReference type="PANTHER" id="PTHR46825">
    <property type="entry name" value="D-ALANYL-D-ALANINE-CARBOXYPEPTIDASE/ENDOPEPTIDASE AMPH"/>
    <property type="match status" value="1"/>
</dbReference>
<organism evidence="2">
    <name type="scientific">Flavobacterium sp. CFS9</name>
    <dbReference type="NCBI Taxonomy" id="3143118"/>
    <lineage>
        <taxon>Bacteria</taxon>
        <taxon>Pseudomonadati</taxon>
        <taxon>Bacteroidota</taxon>
        <taxon>Flavobacteriia</taxon>
        <taxon>Flavobacteriales</taxon>
        <taxon>Flavobacteriaceae</taxon>
        <taxon>Flavobacterium</taxon>
    </lineage>
</organism>
<dbReference type="RefSeq" id="WP_369615957.1">
    <property type="nucleotide sequence ID" value="NZ_AP031573.1"/>
</dbReference>
<dbReference type="InterPro" id="IPR050491">
    <property type="entry name" value="AmpC-like"/>
</dbReference>
<evidence type="ECO:0000313" key="2">
    <source>
        <dbReference type="EMBL" id="BFM44886.1"/>
    </source>
</evidence>
<dbReference type="Gene3D" id="3.40.710.10">
    <property type="entry name" value="DD-peptidase/beta-lactamase superfamily"/>
    <property type="match status" value="1"/>
</dbReference>
<dbReference type="Pfam" id="PF00144">
    <property type="entry name" value="Beta-lactamase"/>
    <property type="match status" value="1"/>
</dbReference>
<reference evidence="2" key="1">
    <citation type="submission" date="2024-05" db="EMBL/GenBank/DDBJ databases">
        <title>Whole-Genome Sequence of CFS9, a Potential Fish Probiotic Isolated from the Body Surface of Silurus asotus.</title>
        <authorList>
            <person name="Kojima M."/>
            <person name="Tobioka K."/>
            <person name="Yokota K."/>
            <person name="Nakatani H."/>
            <person name="Hori K."/>
            <person name="Tamaru Y."/>
            <person name="Okazaki F."/>
        </authorList>
    </citation>
    <scope>NUCLEOTIDE SEQUENCE</scope>
    <source>
        <strain evidence="2">CFS9</strain>
    </source>
</reference>
<protein>
    <submittedName>
        <fullName evidence="2">Serine hydrolase domain-containing protein</fullName>
    </submittedName>
</protein>
<feature type="domain" description="Beta-lactamase-related" evidence="1">
    <location>
        <begin position="48"/>
        <end position="330"/>
    </location>
</feature>
<gene>
    <name evidence="2" type="ORF">CFS9_35270</name>
</gene>
<name>A0AAT9H687_9FLAO</name>
<dbReference type="GO" id="GO:0016787">
    <property type="term" value="F:hydrolase activity"/>
    <property type="evidence" value="ECO:0007669"/>
    <property type="project" value="UniProtKB-KW"/>
</dbReference>
<dbReference type="EMBL" id="AP031573">
    <property type="protein sequence ID" value="BFM44886.1"/>
    <property type="molecule type" value="Genomic_DNA"/>
</dbReference>